<evidence type="ECO:0000256" key="5">
    <source>
        <dbReference type="ARBA" id="ARBA00038473"/>
    </source>
</evidence>
<evidence type="ECO:0000256" key="4">
    <source>
        <dbReference type="ARBA" id="ARBA00023251"/>
    </source>
</evidence>
<evidence type="ECO:0000256" key="7">
    <source>
        <dbReference type="SAM" id="SignalP"/>
    </source>
</evidence>
<evidence type="ECO:0000256" key="6">
    <source>
        <dbReference type="RuleBase" id="RU361140"/>
    </source>
</evidence>
<keyword evidence="7" id="KW-0732">Signal</keyword>
<evidence type="ECO:0000259" key="9">
    <source>
        <dbReference type="Pfam" id="PF11954"/>
    </source>
</evidence>
<evidence type="ECO:0000259" key="8">
    <source>
        <dbReference type="Pfam" id="PF00144"/>
    </source>
</evidence>
<dbReference type="PROSITE" id="PS00336">
    <property type="entry name" value="BETA_LACTAMASE_C"/>
    <property type="match status" value="1"/>
</dbReference>
<dbReference type="Pfam" id="PF00144">
    <property type="entry name" value="Beta-lactamase"/>
    <property type="match status" value="1"/>
</dbReference>
<proteinExistence type="inferred from homology"/>
<dbReference type="GO" id="GO:0016787">
    <property type="term" value="F:hydrolase activity"/>
    <property type="evidence" value="ECO:0007669"/>
    <property type="project" value="UniProtKB-KW"/>
</dbReference>
<feature type="domain" description="Beta-lactamase-related" evidence="8">
    <location>
        <begin position="144"/>
        <end position="454"/>
    </location>
</feature>
<evidence type="ECO:0000313" key="11">
    <source>
        <dbReference type="Proteomes" id="UP001419910"/>
    </source>
</evidence>
<dbReference type="EC" id="3.5.2.6" evidence="2 6"/>
<dbReference type="InterPro" id="IPR001466">
    <property type="entry name" value="Beta-lactam-related"/>
</dbReference>
<evidence type="ECO:0000256" key="2">
    <source>
        <dbReference type="ARBA" id="ARBA00012865"/>
    </source>
</evidence>
<comment type="catalytic activity">
    <reaction evidence="6">
        <text>a beta-lactam + H2O = a substituted beta-amino acid</text>
        <dbReference type="Rhea" id="RHEA:20401"/>
        <dbReference type="ChEBI" id="CHEBI:15377"/>
        <dbReference type="ChEBI" id="CHEBI:35627"/>
        <dbReference type="ChEBI" id="CHEBI:140347"/>
        <dbReference type="EC" id="3.5.2.6"/>
    </reaction>
</comment>
<evidence type="ECO:0000256" key="3">
    <source>
        <dbReference type="ARBA" id="ARBA00022801"/>
    </source>
</evidence>
<dbReference type="EMBL" id="JBDIME010000024">
    <property type="protein sequence ID" value="MEN2792167.1"/>
    <property type="molecule type" value="Genomic_DNA"/>
</dbReference>
<dbReference type="PANTHER" id="PTHR22935:SF95">
    <property type="entry name" value="BETA-LACTAMASE-LIKE 1-RELATED"/>
    <property type="match status" value="1"/>
</dbReference>
<dbReference type="InterPro" id="IPR012338">
    <property type="entry name" value="Beta-lactam/transpept-like"/>
</dbReference>
<dbReference type="RefSeq" id="WP_343888111.1">
    <property type="nucleotide sequence ID" value="NZ_BAAAEH010000007.1"/>
</dbReference>
<comment type="similarity">
    <text evidence="5">Belongs to the beta-lactamase family.</text>
</comment>
<name>A0ABU9Y8Y4_9SPHN</name>
<accession>A0ABU9Y8Y4</accession>
<feature type="signal peptide" evidence="7">
    <location>
        <begin position="1"/>
        <end position="19"/>
    </location>
</feature>
<reference evidence="10 11" key="1">
    <citation type="submission" date="2024-05" db="EMBL/GenBank/DDBJ databases">
        <authorList>
            <person name="Liu Q."/>
            <person name="Xin Y.-H."/>
        </authorList>
    </citation>
    <scope>NUCLEOTIDE SEQUENCE [LARGE SCALE GENOMIC DNA]</scope>
    <source>
        <strain evidence="10 11">CGMCC 1.10181</strain>
    </source>
</reference>
<dbReference type="InterPro" id="IPR001586">
    <property type="entry name" value="Beta-lactam_class-C_AS"/>
</dbReference>
<evidence type="ECO:0000313" key="10">
    <source>
        <dbReference type="EMBL" id="MEN2792167.1"/>
    </source>
</evidence>
<dbReference type="InterPro" id="IPR051478">
    <property type="entry name" value="Beta-lactamase-like_AB/R"/>
</dbReference>
<dbReference type="PANTHER" id="PTHR22935">
    <property type="entry name" value="PENICILLIN-BINDING PROTEIN"/>
    <property type="match status" value="1"/>
</dbReference>
<comment type="caution">
    <text evidence="10">The sequence shown here is derived from an EMBL/GenBank/DDBJ whole genome shotgun (WGS) entry which is preliminary data.</text>
</comment>
<keyword evidence="3 6" id="KW-0378">Hydrolase</keyword>
<dbReference type="Gene3D" id="3.40.710.10">
    <property type="entry name" value="DD-peptidase/beta-lactamase superfamily"/>
    <property type="match status" value="1"/>
</dbReference>
<keyword evidence="11" id="KW-1185">Reference proteome</keyword>
<evidence type="ECO:0000256" key="1">
    <source>
        <dbReference type="ARBA" id="ARBA00007840"/>
    </source>
</evidence>
<dbReference type="Pfam" id="PF11954">
    <property type="entry name" value="DUF3471"/>
    <property type="match status" value="1"/>
</dbReference>
<dbReference type="InterPro" id="IPR021860">
    <property type="entry name" value="Peptidase_S12_Pab87-rel_C"/>
</dbReference>
<gene>
    <name evidence="10" type="ORF">ABC974_21230</name>
</gene>
<sequence>MKRWLPLLGIALLPSAASAQDARGDWAGTLEVNPTVKLRLALHIAVSDSGTLTGTFDSLDQQALGMPVANLVATSGRLSFDVPAVKGHYEATWNGATRAWSGSWSQSGKIWPLALSIGTKETLAPAPPRPLPAHWAIPDTAAIDSLIDQRIAGRSGAGIVIGVTDSAGHRVTGRVATRATAFDGNTLFEIGSMSKVFTALLLADMVERGEVALDDPAEKYLPAGAKMPMRGGRKITLEDLATHRSGLPRLPDNLSFRDPTNPYADYREADLLDFLGHYELTRDIGSTYEYSNLGFGLLGYLLARRAGTDYETLLKRRITIPLGMNDTTVTLTPAQKARFARGHDQYMRPTSAWDLPILVGAGGIRSTVNDLLLFLDAVMGTKRYSLAPAMKAMLAKRWPGVAPGITTGLGWVVLASPSGEIVYHDGGTGGFRSSMAYGPIKRRGVVVLSNAAVEESINDLSLHLLLGAPVAPPAPVPPVPKPVAARTAIELPVPELDRVIGRYRFNPQLELTVTREGAGLRAQVTGQPRFPIFAEAPLSFFWRVVDAQVVFVAGPNGRVTGAVLHQGGGELVGTRVAP</sequence>
<dbReference type="SUPFAM" id="SSF56601">
    <property type="entry name" value="beta-lactamase/transpeptidase-like"/>
    <property type="match status" value="1"/>
</dbReference>
<comment type="similarity">
    <text evidence="1 6">Belongs to the class-C beta-lactamase family.</text>
</comment>
<dbReference type="Proteomes" id="UP001419910">
    <property type="component" value="Unassembled WGS sequence"/>
</dbReference>
<feature type="chain" id="PRO_5047300240" description="Beta-lactamase" evidence="7">
    <location>
        <begin position="20"/>
        <end position="578"/>
    </location>
</feature>
<keyword evidence="4 6" id="KW-0046">Antibiotic resistance</keyword>
<feature type="domain" description="Peptidase S12 Pab87-related C-terminal" evidence="9">
    <location>
        <begin position="486"/>
        <end position="565"/>
    </location>
</feature>
<protein>
    <recommendedName>
        <fullName evidence="2 6">Beta-lactamase</fullName>
        <ecNumber evidence="2 6">3.5.2.6</ecNumber>
    </recommendedName>
</protein>
<organism evidence="10 11">
    <name type="scientific">Sphingomonas oligophenolica</name>
    <dbReference type="NCBI Taxonomy" id="301154"/>
    <lineage>
        <taxon>Bacteria</taxon>
        <taxon>Pseudomonadati</taxon>
        <taxon>Pseudomonadota</taxon>
        <taxon>Alphaproteobacteria</taxon>
        <taxon>Sphingomonadales</taxon>
        <taxon>Sphingomonadaceae</taxon>
        <taxon>Sphingomonas</taxon>
    </lineage>
</organism>